<dbReference type="GO" id="GO:0006730">
    <property type="term" value="P:one-carbon metabolic process"/>
    <property type="evidence" value="ECO:0007669"/>
    <property type="project" value="UniProtKB-KW"/>
</dbReference>
<dbReference type="RefSeq" id="WP_092730932.1">
    <property type="nucleotide sequence ID" value="NZ_FNPC01000002.1"/>
</dbReference>
<dbReference type="PROSITE" id="PS00075">
    <property type="entry name" value="DHFR_1"/>
    <property type="match status" value="1"/>
</dbReference>
<comment type="pathway">
    <text evidence="1">Cofactor biosynthesis; tetrahydrofolate biosynthesis; 5,6,7,8-tetrahydrofolate from 7,8-dihydrofolate: step 1/1.</text>
</comment>
<dbReference type="GO" id="GO:0050661">
    <property type="term" value="F:NADP binding"/>
    <property type="evidence" value="ECO:0007669"/>
    <property type="project" value="InterPro"/>
</dbReference>
<keyword evidence="9" id="KW-1185">Reference proteome</keyword>
<dbReference type="EMBL" id="FNPC01000002">
    <property type="protein sequence ID" value="SDX91895.1"/>
    <property type="molecule type" value="Genomic_DNA"/>
</dbReference>
<dbReference type="AlphaFoldDB" id="A0A1H3FLY9"/>
<dbReference type="InterPro" id="IPR001796">
    <property type="entry name" value="DHFR_dom"/>
</dbReference>
<evidence type="ECO:0000256" key="4">
    <source>
        <dbReference type="ARBA" id="ARBA00022857"/>
    </source>
</evidence>
<dbReference type="GO" id="GO:0046655">
    <property type="term" value="P:folic acid metabolic process"/>
    <property type="evidence" value="ECO:0007669"/>
    <property type="project" value="TreeGrafter"/>
</dbReference>
<dbReference type="InterPro" id="IPR012259">
    <property type="entry name" value="DHFR"/>
</dbReference>
<keyword evidence="4" id="KW-0521">NADP</keyword>
<keyword evidence="3" id="KW-0554">One-carbon metabolism</keyword>
<sequence length="167" mass="18295">MEIDLIAAVDRDGAIGTGEDVPWEYPEDIDQYRARIGDRPAIIGRRTFDQMSDPPGDPVIVLTRDATRQTADPGVSFVTDPAAAIDRAEETDADRVFVNGGEAIYRVYVPYATGAYVSEIPERSGGDAHFPYLGAGWEVAETVAYDRFDLLRYRNRDPAPTAALRGG</sequence>
<accession>A0A1H3FLY9</accession>
<dbReference type="PRINTS" id="PR00070">
    <property type="entry name" value="DHFR"/>
</dbReference>
<evidence type="ECO:0000256" key="2">
    <source>
        <dbReference type="ARBA" id="ARBA00012856"/>
    </source>
</evidence>
<comment type="similarity">
    <text evidence="6">Belongs to the dihydrofolate reductase family.</text>
</comment>
<evidence type="ECO:0000256" key="3">
    <source>
        <dbReference type="ARBA" id="ARBA00022563"/>
    </source>
</evidence>
<name>A0A1H3FLY9_9EURY</name>
<dbReference type="OrthoDB" id="337010at2157"/>
<gene>
    <name evidence="8" type="ORF">SAMN05216564_102118</name>
</gene>
<dbReference type="GO" id="GO:0046452">
    <property type="term" value="P:dihydrofolate metabolic process"/>
    <property type="evidence" value="ECO:0007669"/>
    <property type="project" value="TreeGrafter"/>
</dbReference>
<reference evidence="9" key="1">
    <citation type="submission" date="2016-10" db="EMBL/GenBank/DDBJ databases">
        <authorList>
            <person name="Varghese N."/>
            <person name="Submissions S."/>
        </authorList>
    </citation>
    <scope>NUCLEOTIDE SEQUENCE [LARGE SCALE GENOMIC DNA]</scope>
    <source>
        <strain evidence="9">DC30,IBRC 10041,KCTC 4046</strain>
    </source>
</reference>
<dbReference type="InterPro" id="IPR017925">
    <property type="entry name" value="DHFR_CS"/>
</dbReference>
<organism evidence="8 9">
    <name type="scientific">Halopenitus persicus</name>
    <dbReference type="NCBI Taxonomy" id="1048396"/>
    <lineage>
        <taxon>Archaea</taxon>
        <taxon>Methanobacteriati</taxon>
        <taxon>Methanobacteriota</taxon>
        <taxon>Stenosarchaea group</taxon>
        <taxon>Halobacteria</taxon>
        <taxon>Halobacteriales</taxon>
        <taxon>Haloferacaceae</taxon>
        <taxon>Halopenitus</taxon>
    </lineage>
</organism>
<dbReference type="GO" id="GO:0005829">
    <property type="term" value="C:cytosol"/>
    <property type="evidence" value="ECO:0007669"/>
    <property type="project" value="TreeGrafter"/>
</dbReference>
<protein>
    <recommendedName>
        <fullName evidence="2">dihydrofolate reductase</fullName>
        <ecNumber evidence="2">1.5.1.3</ecNumber>
    </recommendedName>
</protein>
<dbReference type="PROSITE" id="PS51330">
    <property type="entry name" value="DHFR_2"/>
    <property type="match status" value="1"/>
</dbReference>
<dbReference type="CDD" id="cd00209">
    <property type="entry name" value="DHFR"/>
    <property type="match status" value="1"/>
</dbReference>
<dbReference type="GO" id="GO:0046654">
    <property type="term" value="P:tetrahydrofolate biosynthetic process"/>
    <property type="evidence" value="ECO:0007669"/>
    <property type="project" value="InterPro"/>
</dbReference>
<dbReference type="GO" id="GO:0004146">
    <property type="term" value="F:dihydrofolate reductase activity"/>
    <property type="evidence" value="ECO:0007669"/>
    <property type="project" value="UniProtKB-EC"/>
</dbReference>
<proteinExistence type="inferred from homology"/>
<evidence type="ECO:0000256" key="6">
    <source>
        <dbReference type="RuleBase" id="RU004474"/>
    </source>
</evidence>
<evidence type="ECO:0000313" key="9">
    <source>
        <dbReference type="Proteomes" id="UP000199079"/>
    </source>
</evidence>
<dbReference type="Pfam" id="PF00186">
    <property type="entry name" value="DHFR_1"/>
    <property type="match status" value="1"/>
</dbReference>
<dbReference type="InterPro" id="IPR024072">
    <property type="entry name" value="DHFR-like_dom_sf"/>
</dbReference>
<evidence type="ECO:0000256" key="1">
    <source>
        <dbReference type="ARBA" id="ARBA00004903"/>
    </source>
</evidence>
<dbReference type="PANTHER" id="PTHR48069">
    <property type="entry name" value="DIHYDROFOLATE REDUCTASE"/>
    <property type="match status" value="1"/>
</dbReference>
<dbReference type="Proteomes" id="UP000199079">
    <property type="component" value="Unassembled WGS sequence"/>
</dbReference>
<evidence type="ECO:0000256" key="5">
    <source>
        <dbReference type="ARBA" id="ARBA00023002"/>
    </source>
</evidence>
<dbReference type="SUPFAM" id="SSF53597">
    <property type="entry name" value="Dihydrofolate reductase-like"/>
    <property type="match status" value="1"/>
</dbReference>
<keyword evidence="5" id="KW-0560">Oxidoreductase</keyword>
<dbReference type="Gene3D" id="3.40.430.10">
    <property type="entry name" value="Dihydrofolate Reductase, subunit A"/>
    <property type="match status" value="1"/>
</dbReference>
<evidence type="ECO:0000313" key="8">
    <source>
        <dbReference type="EMBL" id="SDX91895.1"/>
    </source>
</evidence>
<feature type="domain" description="DHFR" evidence="7">
    <location>
        <begin position="2"/>
        <end position="167"/>
    </location>
</feature>
<dbReference type="EC" id="1.5.1.3" evidence="2"/>
<evidence type="ECO:0000259" key="7">
    <source>
        <dbReference type="PROSITE" id="PS51330"/>
    </source>
</evidence>
<dbReference type="PANTHER" id="PTHR48069:SF3">
    <property type="entry name" value="DIHYDROFOLATE REDUCTASE"/>
    <property type="match status" value="1"/>
</dbReference>